<dbReference type="Pfam" id="PF08668">
    <property type="entry name" value="HDOD"/>
    <property type="match status" value="1"/>
</dbReference>
<gene>
    <name evidence="3" type="ORF">EHS89_01105</name>
</gene>
<dbReference type="Proteomes" id="UP000267535">
    <property type="component" value="Unassembled WGS sequence"/>
</dbReference>
<dbReference type="Gene3D" id="1.10.3210.10">
    <property type="entry name" value="Hypothetical protein af1432"/>
    <property type="match status" value="1"/>
</dbReference>
<dbReference type="PANTHER" id="PTHR33525">
    <property type="match status" value="1"/>
</dbReference>
<dbReference type="SMART" id="SM00052">
    <property type="entry name" value="EAL"/>
    <property type="match status" value="1"/>
</dbReference>
<dbReference type="OrthoDB" id="9804751at2"/>
<dbReference type="InterPro" id="IPR052340">
    <property type="entry name" value="RNase_Y/CdgJ"/>
</dbReference>
<name>A0A3P1SVK0_9GAMM</name>
<comment type="caution">
    <text evidence="3">The sequence shown here is derived from an EMBL/GenBank/DDBJ whole genome shotgun (WGS) entry which is preliminary data.</text>
</comment>
<dbReference type="SUPFAM" id="SSF109604">
    <property type="entry name" value="HD-domain/PDEase-like"/>
    <property type="match status" value="1"/>
</dbReference>
<dbReference type="InterPro" id="IPR035919">
    <property type="entry name" value="EAL_sf"/>
</dbReference>
<dbReference type="RefSeq" id="WP_124924263.1">
    <property type="nucleotide sequence ID" value="NZ_BMOH01000001.1"/>
</dbReference>
<evidence type="ECO:0000313" key="3">
    <source>
        <dbReference type="EMBL" id="RRD01191.1"/>
    </source>
</evidence>
<dbReference type="PROSITE" id="PS50883">
    <property type="entry name" value="EAL"/>
    <property type="match status" value="1"/>
</dbReference>
<evidence type="ECO:0000313" key="4">
    <source>
        <dbReference type="Proteomes" id="UP000267535"/>
    </source>
</evidence>
<dbReference type="InterPro" id="IPR013976">
    <property type="entry name" value="HDOD"/>
</dbReference>
<dbReference type="Gene3D" id="3.20.20.450">
    <property type="entry name" value="EAL domain"/>
    <property type="match status" value="1"/>
</dbReference>
<dbReference type="PIRSF" id="PIRSF003180">
    <property type="entry name" value="DiGMPpdiest_YuxH"/>
    <property type="match status" value="1"/>
</dbReference>
<dbReference type="Pfam" id="PF00563">
    <property type="entry name" value="EAL"/>
    <property type="match status" value="1"/>
</dbReference>
<reference evidence="3 4" key="1">
    <citation type="submission" date="2018-11" db="EMBL/GenBank/DDBJ databases">
        <title>The draft genome sequence of Amphritea balenae JAMM 1525T.</title>
        <authorList>
            <person name="Fang Z."/>
            <person name="Zhang Y."/>
            <person name="Han X."/>
        </authorList>
    </citation>
    <scope>NUCLEOTIDE SEQUENCE [LARGE SCALE GENOMIC DNA]</scope>
    <source>
        <strain evidence="3 4">JAMM 1525</strain>
    </source>
</reference>
<dbReference type="InterPro" id="IPR014408">
    <property type="entry name" value="dGMP_Pdiesterase_EAL/HD-GYP"/>
</dbReference>
<proteinExistence type="predicted"/>
<evidence type="ECO:0000259" key="1">
    <source>
        <dbReference type="PROSITE" id="PS50883"/>
    </source>
</evidence>
<keyword evidence="4" id="KW-1185">Reference proteome</keyword>
<organism evidence="3 4">
    <name type="scientific">Amphritea balenae</name>
    <dbReference type="NCBI Taxonomy" id="452629"/>
    <lineage>
        <taxon>Bacteria</taxon>
        <taxon>Pseudomonadati</taxon>
        <taxon>Pseudomonadota</taxon>
        <taxon>Gammaproteobacteria</taxon>
        <taxon>Oceanospirillales</taxon>
        <taxon>Oceanospirillaceae</taxon>
        <taxon>Amphritea</taxon>
    </lineage>
</organism>
<dbReference type="PROSITE" id="PS51833">
    <property type="entry name" value="HDOD"/>
    <property type="match status" value="1"/>
</dbReference>
<dbReference type="PANTHER" id="PTHR33525:SF4">
    <property type="entry name" value="CYCLIC DI-GMP PHOSPHODIESTERASE CDGJ"/>
    <property type="match status" value="1"/>
</dbReference>
<feature type="domain" description="EAL" evidence="1">
    <location>
        <begin position="1"/>
        <end position="207"/>
    </location>
</feature>
<feature type="domain" description="HDOD" evidence="2">
    <location>
        <begin position="201"/>
        <end position="386"/>
    </location>
</feature>
<dbReference type="InterPro" id="IPR001633">
    <property type="entry name" value="EAL_dom"/>
</dbReference>
<sequence>MAQDILMARQPIYDANLNVVAYELLYRDKDNPADSLFTDGNAATSQVLLNNYTSIYQSGELKQLPAFINLTKELVKSDQIPGLSRRHIVIEILEGMQVDDELIAGVKRFIKAGYRIALDDFIYSPEYDPIIHLAHIVKLDLLEMTDEEVREHVRILKPFKVTLLAEKIETHAEFELCKELGFKLFQGYFLCRPQLVKGKRLNSSEVVMIELMAVMASPDVTPPEIEKVLKKDPQLTFKILRIVNSSLFNLIRKIESVEEAIVLLGVSEIKRWCALISFSGQSGKPDELTRHTLIRARMCELLSERSYGIPSSSGFMMGVVAGLDALLDMEMEDILDQVSLSEEIERGILFGEGQYGELLSCVDSLIQARWHTLPTTQPEQELHQAYLDSLNWVTEIMEKMV</sequence>
<evidence type="ECO:0000259" key="2">
    <source>
        <dbReference type="PROSITE" id="PS51833"/>
    </source>
</evidence>
<dbReference type="AlphaFoldDB" id="A0A3P1SVK0"/>
<accession>A0A3P1SVK0</accession>
<dbReference type="SUPFAM" id="SSF141868">
    <property type="entry name" value="EAL domain-like"/>
    <property type="match status" value="1"/>
</dbReference>
<dbReference type="EMBL" id="RQXV01000001">
    <property type="protein sequence ID" value="RRD01191.1"/>
    <property type="molecule type" value="Genomic_DNA"/>
</dbReference>
<protein>
    <submittedName>
        <fullName evidence="3">HDOD domain-containing protein</fullName>
    </submittedName>
</protein>